<name>A0ABY8EL75_MALFU</name>
<evidence type="ECO:0000256" key="1">
    <source>
        <dbReference type="ARBA" id="ARBA00047591"/>
    </source>
</evidence>
<comment type="catalytic activity">
    <reaction evidence="2">
        <text>a monoacylglycerol + H2O = glycerol + a fatty acid + H(+)</text>
        <dbReference type="Rhea" id="RHEA:15245"/>
        <dbReference type="ChEBI" id="CHEBI:15377"/>
        <dbReference type="ChEBI" id="CHEBI:15378"/>
        <dbReference type="ChEBI" id="CHEBI:17408"/>
        <dbReference type="ChEBI" id="CHEBI:17754"/>
        <dbReference type="ChEBI" id="CHEBI:28868"/>
    </reaction>
</comment>
<dbReference type="PANTHER" id="PTHR37471">
    <property type="entry name" value="UNNAMED PRODUCT"/>
    <property type="match status" value="1"/>
</dbReference>
<evidence type="ECO:0000313" key="5">
    <source>
        <dbReference type="Proteomes" id="UP000818624"/>
    </source>
</evidence>
<comment type="catalytic activity">
    <reaction evidence="1">
        <text>a diacylglycerol + H2O = a monoacylglycerol + a fatty acid + H(+)</text>
        <dbReference type="Rhea" id="RHEA:32731"/>
        <dbReference type="ChEBI" id="CHEBI:15377"/>
        <dbReference type="ChEBI" id="CHEBI:15378"/>
        <dbReference type="ChEBI" id="CHEBI:17408"/>
        <dbReference type="ChEBI" id="CHEBI:18035"/>
        <dbReference type="ChEBI" id="CHEBI:28868"/>
    </reaction>
</comment>
<protein>
    <submittedName>
        <fullName evidence="4">Uncharacterized protein</fullName>
    </submittedName>
</protein>
<dbReference type="Gene3D" id="3.40.50.1820">
    <property type="entry name" value="alpha/beta hydrolase"/>
    <property type="match status" value="1"/>
</dbReference>
<accession>A0ABY8EL75</accession>
<dbReference type="SUPFAM" id="SSF53474">
    <property type="entry name" value="alpha/beta-Hydrolases"/>
    <property type="match status" value="1"/>
</dbReference>
<keyword evidence="5" id="KW-1185">Reference proteome</keyword>
<gene>
    <name evidence="4" type="ORF">GLX27_000969</name>
</gene>
<sequence length="556" mass="63102">MIREPPRVVAEAFVSIFWAIVPLSWAYTAAYALPRLLGAASCAEGWGHIVHATLPPRVQTVLGGAAHALNSRVVFLYAVVEVLFSMYYQYLLFSVQPPAPPRTATREYVVKAVMSAFQDGLVGDELEKFLSYDKEAGPEVLPRAVQKLAYDDPRAQAFRKEMTGWFIGLRPEQVTEHDLCEWLSWALFGQFYEEVRDDDMPDSEDASASSRGRAQRRLELLHDAVRLFAARCGIDRFPEHVELTPEEQRSKRTMLLSLDPVRASARPLTLYLITWSLSEFAQFVWWWKYGFELRQMGSMQYLVHMPPGWSADAAARGEMALPLLFLHGLGVGVGQYYQAVRALMDPALSPRPRPVVIPLQPWSSYGLFSPRFLRPWHKEECVWMVQGVMRRHGLDACGLVVLSHSMGTISHSWLLKEMPEALKRNVFVDPVCFQLWAPQICYRFLYKKAVTFVEYVLRYFVAREVATANVLMRHFDWAANTLLLEHLPHRADPNRTRIYLAGADTVVDAPALAHFFERHGLAPVVVYRPGVHHGAFVLGPRTSLAQIVPELDAPLS</sequence>
<evidence type="ECO:0000256" key="3">
    <source>
        <dbReference type="SAM" id="Phobius"/>
    </source>
</evidence>
<proteinExistence type="predicted"/>
<evidence type="ECO:0000313" key="4">
    <source>
        <dbReference type="EMBL" id="WFD46334.1"/>
    </source>
</evidence>
<dbReference type="PANTHER" id="PTHR37471:SF1">
    <property type="entry name" value="AB HYDROLASE-1 DOMAIN-CONTAINING PROTEIN"/>
    <property type="match status" value="1"/>
</dbReference>
<dbReference type="Proteomes" id="UP000818624">
    <property type="component" value="Chromosome 1"/>
</dbReference>
<evidence type="ECO:0000256" key="2">
    <source>
        <dbReference type="ARBA" id="ARBA00048461"/>
    </source>
</evidence>
<dbReference type="InterPro" id="IPR029058">
    <property type="entry name" value="AB_hydrolase_fold"/>
</dbReference>
<keyword evidence="3" id="KW-0472">Membrane</keyword>
<keyword evidence="3" id="KW-1133">Transmembrane helix</keyword>
<dbReference type="EMBL" id="CP046234">
    <property type="protein sequence ID" value="WFD46334.1"/>
    <property type="molecule type" value="Genomic_DNA"/>
</dbReference>
<reference evidence="4 5" key="1">
    <citation type="journal article" date="2020" name="Elife">
        <title>Loss of centromere function drives karyotype evolution in closely related Malassezia species.</title>
        <authorList>
            <person name="Sankaranarayanan S.R."/>
            <person name="Ianiri G."/>
            <person name="Coelho M.A."/>
            <person name="Reza M.H."/>
            <person name="Thimmappa B.C."/>
            <person name="Ganguly P."/>
            <person name="Vadnala R.N."/>
            <person name="Sun S."/>
            <person name="Siddharthan R."/>
            <person name="Tellgren-Roth C."/>
            <person name="Dawson T.L."/>
            <person name="Heitman J."/>
            <person name="Sanyal K."/>
        </authorList>
    </citation>
    <scope>NUCLEOTIDE SEQUENCE [LARGE SCALE GENOMIC DNA]</scope>
    <source>
        <strain evidence="4">CBS14141</strain>
    </source>
</reference>
<organism evidence="4 5">
    <name type="scientific">Malassezia furfur</name>
    <name type="common">Pityriasis versicolor infection agent</name>
    <name type="synonym">Pityrosporum furfur</name>
    <dbReference type="NCBI Taxonomy" id="55194"/>
    <lineage>
        <taxon>Eukaryota</taxon>
        <taxon>Fungi</taxon>
        <taxon>Dikarya</taxon>
        <taxon>Basidiomycota</taxon>
        <taxon>Ustilaginomycotina</taxon>
        <taxon>Malasseziomycetes</taxon>
        <taxon>Malasseziales</taxon>
        <taxon>Malasseziaceae</taxon>
        <taxon>Malassezia</taxon>
    </lineage>
</organism>
<feature type="transmembrane region" description="Helical" evidence="3">
    <location>
        <begin position="12"/>
        <end position="33"/>
    </location>
</feature>
<keyword evidence="3" id="KW-0812">Transmembrane</keyword>